<dbReference type="PANTHER" id="PTHR21248:SF22">
    <property type="entry name" value="PHOSPHOLIPASE D"/>
    <property type="match status" value="1"/>
</dbReference>
<dbReference type="AlphaFoldDB" id="A0A933RXI2"/>
<dbReference type="GO" id="GO:0005576">
    <property type="term" value="C:extracellular region"/>
    <property type="evidence" value="ECO:0007669"/>
    <property type="project" value="UniProtKB-SubCell"/>
</dbReference>
<dbReference type="SUPFAM" id="SSF46785">
    <property type="entry name" value="Winged helix' DNA-binding domain"/>
    <property type="match status" value="1"/>
</dbReference>
<evidence type="ECO:0000313" key="9">
    <source>
        <dbReference type="Proteomes" id="UP000782519"/>
    </source>
</evidence>
<evidence type="ECO:0000256" key="1">
    <source>
        <dbReference type="ARBA" id="ARBA00003145"/>
    </source>
</evidence>
<feature type="domain" description="PLD phosphodiesterase" evidence="7">
    <location>
        <begin position="349"/>
        <end position="383"/>
    </location>
</feature>
<comment type="subcellular location">
    <subcellularLocation>
        <location evidence="2">Secreted</location>
    </subcellularLocation>
</comment>
<dbReference type="PANTHER" id="PTHR21248">
    <property type="entry name" value="CARDIOLIPIN SYNTHASE"/>
    <property type="match status" value="1"/>
</dbReference>
<dbReference type="GO" id="GO:0030572">
    <property type="term" value="F:phosphatidyltransferase activity"/>
    <property type="evidence" value="ECO:0007669"/>
    <property type="project" value="UniProtKB-ARBA"/>
</dbReference>
<organism evidence="8 9">
    <name type="scientific">Rhodopseudomonas palustris</name>
    <dbReference type="NCBI Taxonomy" id="1076"/>
    <lineage>
        <taxon>Bacteria</taxon>
        <taxon>Pseudomonadati</taxon>
        <taxon>Pseudomonadota</taxon>
        <taxon>Alphaproteobacteria</taxon>
        <taxon>Hyphomicrobiales</taxon>
        <taxon>Nitrobacteraceae</taxon>
        <taxon>Rhodopseudomonas</taxon>
    </lineage>
</organism>
<proteinExistence type="predicted"/>
<evidence type="ECO:0000256" key="4">
    <source>
        <dbReference type="ARBA" id="ARBA00022525"/>
    </source>
</evidence>
<dbReference type="GO" id="GO:0032049">
    <property type="term" value="P:cardiolipin biosynthetic process"/>
    <property type="evidence" value="ECO:0007669"/>
    <property type="project" value="UniProtKB-ARBA"/>
</dbReference>
<dbReference type="InterPro" id="IPR025202">
    <property type="entry name" value="PLD-like_dom"/>
</dbReference>
<dbReference type="SUPFAM" id="SSF56024">
    <property type="entry name" value="Phospholipase D/nuclease"/>
    <property type="match status" value="2"/>
</dbReference>
<dbReference type="Gene3D" id="3.30.870.10">
    <property type="entry name" value="Endonuclease Chain A"/>
    <property type="match status" value="2"/>
</dbReference>
<dbReference type="Pfam" id="PF13091">
    <property type="entry name" value="PLDc_2"/>
    <property type="match status" value="2"/>
</dbReference>
<evidence type="ECO:0000256" key="5">
    <source>
        <dbReference type="ARBA" id="ARBA00029594"/>
    </source>
</evidence>
<feature type="compositionally biased region" description="Basic residues" evidence="6">
    <location>
        <begin position="603"/>
        <end position="613"/>
    </location>
</feature>
<dbReference type="CDD" id="cd00138">
    <property type="entry name" value="PLDc_SF"/>
    <property type="match status" value="1"/>
</dbReference>
<dbReference type="InterPro" id="IPR036390">
    <property type="entry name" value="WH_DNA-bd_sf"/>
</dbReference>
<feature type="region of interest" description="Disordered" evidence="6">
    <location>
        <begin position="593"/>
        <end position="624"/>
    </location>
</feature>
<name>A0A933RXI2_RHOPL</name>
<sequence length="624" mass="69154">MSGHNAVRVAVPVKLARLRVWVDKGRHWSGVDRLILWALAVEPCTAGELAKVARIPARLIAEIILRMMRFGWVELAASPKGASFRTTEAGREVVETFETLPPVTRRVARRISFAMEPFAWRAYGLRDLKPYRPSEIEAIERQHDVRRLVIDGGWGRLSSLDLYAAADQVLADDEELSSVDYSASDTVDQFALFTVIGNSIKGLPQDADDQLVGAICRAAKDQRPGTPMTIKPPRRSAALGTARGSLRTVPIQPDDIVLSGQDHRDRLIEILRQARSRLIMHSTFLRESAFIELQEEFGRAAKRGVSIDIFWGADRDERDRKANLEAAIAINHRITTDQNLRGRARVHLYTTRSHAKLLIADATGRGTGEFVAVVGSCNWLYSGFNRIETSVVLRHPHAVARVAQEFAELIFDIATSSNTASDLTSLARTLRTHATPDGEAELRLVRGDEHADIMRMARESSDKSIMVGGDRLGLAAEARTIIPMMAAAKRSVQGILCYSKSSGPVTKQDAKNLAALAASAGVKLVQIHDRELHGKFLLWDDDHLVITSLNWSSADTSPDAPQGEIGLYIRSPGLAANVRRRLIEGWPAIDALADTPHQEQTRPKRRRRRRRSGSAKTEHQRAAR</sequence>
<protein>
    <recommendedName>
        <fullName evidence="3">Phospholipase D</fullName>
    </recommendedName>
    <alternativeName>
        <fullName evidence="5">Choline phosphatase</fullName>
    </alternativeName>
</protein>
<evidence type="ECO:0000313" key="8">
    <source>
        <dbReference type="EMBL" id="MBI5128852.1"/>
    </source>
</evidence>
<feature type="domain" description="PLD phosphodiesterase" evidence="7">
    <location>
        <begin position="528"/>
        <end position="555"/>
    </location>
</feature>
<dbReference type="EMBL" id="JACRJB010000014">
    <property type="protein sequence ID" value="MBI5128852.1"/>
    <property type="molecule type" value="Genomic_DNA"/>
</dbReference>
<keyword evidence="4" id="KW-0964">Secreted</keyword>
<gene>
    <name evidence="8" type="ORF">HZA66_05375</name>
</gene>
<accession>A0A933RXI2</accession>
<dbReference type="InterPro" id="IPR001736">
    <property type="entry name" value="PLipase_D/transphosphatidylase"/>
</dbReference>
<comment type="caution">
    <text evidence="8">The sequence shown here is derived from an EMBL/GenBank/DDBJ whole genome shotgun (WGS) entry which is preliminary data.</text>
</comment>
<evidence type="ECO:0000256" key="2">
    <source>
        <dbReference type="ARBA" id="ARBA00004613"/>
    </source>
</evidence>
<comment type="function">
    <text evidence="1">Could be a virulence factor.</text>
</comment>
<dbReference type="PROSITE" id="PS50035">
    <property type="entry name" value="PLD"/>
    <property type="match status" value="2"/>
</dbReference>
<dbReference type="CDD" id="cd09133">
    <property type="entry name" value="PLDc_unchar5"/>
    <property type="match status" value="1"/>
</dbReference>
<reference evidence="8" key="1">
    <citation type="submission" date="2020-07" db="EMBL/GenBank/DDBJ databases">
        <title>Huge and variable diversity of episymbiotic CPR bacteria and DPANN archaea in groundwater ecosystems.</title>
        <authorList>
            <person name="He C.Y."/>
            <person name="Keren R."/>
            <person name="Whittaker M."/>
            <person name="Farag I.F."/>
            <person name="Doudna J."/>
            <person name="Cate J.H.D."/>
            <person name="Banfield J.F."/>
        </authorList>
    </citation>
    <scope>NUCLEOTIDE SEQUENCE</scope>
    <source>
        <strain evidence="8">NC_groundwater_1818_Pr3_B-0.1um_66_35</strain>
    </source>
</reference>
<evidence type="ECO:0000256" key="6">
    <source>
        <dbReference type="SAM" id="MobiDB-lite"/>
    </source>
</evidence>
<dbReference type="Proteomes" id="UP000782519">
    <property type="component" value="Unassembled WGS sequence"/>
</dbReference>
<evidence type="ECO:0000259" key="7">
    <source>
        <dbReference type="PROSITE" id="PS50035"/>
    </source>
</evidence>
<evidence type="ECO:0000256" key="3">
    <source>
        <dbReference type="ARBA" id="ARBA00018392"/>
    </source>
</evidence>